<protein>
    <submittedName>
        <fullName evidence="2">Uncharacterized protein</fullName>
    </submittedName>
</protein>
<organism evidence="2">
    <name type="scientific">Cacopsylla melanoneura</name>
    <dbReference type="NCBI Taxonomy" id="428564"/>
    <lineage>
        <taxon>Eukaryota</taxon>
        <taxon>Metazoa</taxon>
        <taxon>Ecdysozoa</taxon>
        <taxon>Arthropoda</taxon>
        <taxon>Hexapoda</taxon>
        <taxon>Insecta</taxon>
        <taxon>Pterygota</taxon>
        <taxon>Neoptera</taxon>
        <taxon>Paraneoptera</taxon>
        <taxon>Hemiptera</taxon>
        <taxon>Sternorrhyncha</taxon>
        <taxon>Psylloidea</taxon>
        <taxon>Psyllidae</taxon>
        <taxon>Psyllinae</taxon>
        <taxon>Cacopsylla</taxon>
    </lineage>
</organism>
<proteinExistence type="predicted"/>
<feature type="transmembrane region" description="Helical" evidence="1">
    <location>
        <begin position="68"/>
        <end position="86"/>
    </location>
</feature>
<keyword evidence="1" id="KW-0812">Transmembrane</keyword>
<sequence>MFDPISHYIQTDLTLKFDLISHLSSIRTHTKVRSDLTLKSDRGHHYCMLQFGLWMCNRTSLITYVVRYGRILIFFFIVTIMYYKLVASQQKFLYNLIILFAMIFLSVIVLIVGIAFCF</sequence>
<dbReference type="EMBL" id="HBUF01148799">
    <property type="protein sequence ID" value="CAG6647806.1"/>
    <property type="molecule type" value="Transcribed_RNA"/>
</dbReference>
<keyword evidence="1" id="KW-0472">Membrane</keyword>
<keyword evidence="1" id="KW-1133">Transmembrane helix</keyword>
<evidence type="ECO:0000256" key="1">
    <source>
        <dbReference type="SAM" id="Phobius"/>
    </source>
</evidence>
<accession>A0A8D8RCK5</accession>
<dbReference type="AlphaFoldDB" id="A0A8D8RCK5"/>
<reference evidence="2" key="1">
    <citation type="submission" date="2021-05" db="EMBL/GenBank/DDBJ databases">
        <authorList>
            <person name="Alioto T."/>
            <person name="Alioto T."/>
            <person name="Gomez Garrido J."/>
        </authorList>
    </citation>
    <scope>NUCLEOTIDE SEQUENCE</scope>
</reference>
<feature type="transmembrane region" description="Helical" evidence="1">
    <location>
        <begin position="92"/>
        <end position="117"/>
    </location>
</feature>
<evidence type="ECO:0000313" key="2">
    <source>
        <dbReference type="EMBL" id="CAG6647806.1"/>
    </source>
</evidence>
<name>A0A8D8RCK5_9HEMI</name>